<reference evidence="1 2" key="1">
    <citation type="submission" date="2022-10" db="EMBL/GenBank/DDBJ databases">
        <title>The complete genomes of actinobacterial strains from the NBC collection.</title>
        <authorList>
            <person name="Joergensen T.S."/>
            <person name="Alvarez Arevalo M."/>
            <person name="Sterndorff E.B."/>
            <person name="Faurdal D."/>
            <person name="Vuksanovic O."/>
            <person name="Mourched A.-S."/>
            <person name="Charusanti P."/>
            <person name="Shaw S."/>
            <person name="Blin K."/>
            <person name="Weber T."/>
        </authorList>
    </citation>
    <scope>NUCLEOTIDE SEQUENCE [LARGE SCALE GENOMIC DNA]</scope>
    <source>
        <strain evidence="1 2">NBC_00185</strain>
    </source>
</reference>
<dbReference type="Proteomes" id="UP001622496">
    <property type="component" value="Chromosome"/>
</dbReference>
<evidence type="ECO:0008006" key="3">
    <source>
        <dbReference type="Google" id="ProtNLM"/>
    </source>
</evidence>
<protein>
    <recommendedName>
        <fullName evidence="3">Head-to-tail stopper</fullName>
    </recommendedName>
</protein>
<evidence type="ECO:0000313" key="1">
    <source>
        <dbReference type="EMBL" id="WTP69375.1"/>
    </source>
</evidence>
<proteinExistence type="predicted"/>
<gene>
    <name evidence="1" type="ORF">OG560_29715</name>
</gene>
<keyword evidence="2" id="KW-1185">Reference proteome</keyword>
<evidence type="ECO:0000313" key="2">
    <source>
        <dbReference type="Proteomes" id="UP001622496"/>
    </source>
</evidence>
<accession>A0ABZ1KE41</accession>
<sequence length="112" mass="12116">MLYLQRIVVVRPVAVEDDYGNDKLDYGPSAARTPVAGVNVQPKGGSAEDADDKQLTVTGWGLYTPRGMDLDLRETDRVEVDGMTLQVAGKVGRWPAPGGGVHHIEADLREVD</sequence>
<dbReference type="RefSeq" id="WP_358724535.1">
    <property type="nucleotide sequence ID" value="NZ_CP108135.1"/>
</dbReference>
<dbReference type="EMBL" id="CP108135">
    <property type="protein sequence ID" value="WTP69375.1"/>
    <property type="molecule type" value="Genomic_DNA"/>
</dbReference>
<name>A0ABZ1KE41_9ACTN</name>
<organism evidence="1 2">
    <name type="scientific">[Kitasatospora] papulosa</name>
    <dbReference type="NCBI Taxonomy" id="1464011"/>
    <lineage>
        <taxon>Bacteria</taxon>
        <taxon>Bacillati</taxon>
        <taxon>Actinomycetota</taxon>
        <taxon>Actinomycetes</taxon>
        <taxon>Kitasatosporales</taxon>
        <taxon>Streptomycetaceae</taxon>
        <taxon>Streptomyces</taxon>
    </lineage>
</organism>